<name>A0ABU8QVJ6_9PSED</name>
<dbReference type="SUPFAM" id="SSF46785">
    <property type="entry name" value="Winged helix' DNA-binding domain"/>
    <property type="match status" value="1"/>
</dbReference>
<comment type="caution">
    <text evidence="3">The sequence shown here is derived from an EMBL/GenBank/DDBJ whole genome shotgun (WGS) entry which is preliminary data.</text>
</comment>
<dbReference type="PANTHER" id="PTHR34580">
    <property type="match status" value="1"/>
</dbReference>
<gene>
    <name evidence="3" type="ORF">V7S98_15805</name>
</gene>
<dbReference type="Gene3D" id="1.10.10.10">
    <property type="entry name" value="Winged helix-like DNA-binding domain superfamily/Winged helix DNA-binding domain"/>
    <property type="match status" value="1"/>
</dbReference>
<dbReference type="PANTHER" id="PTHR34580:SF3">
    <property type="entry name" value="PROTEIN PAFB"/>
    <property type="match status" value="1"/>
</dbReference>
<evidence type="ECO:0000313" key="3">
    <source>
        <dbReference type="EMBL" id="MEJ5864688.1"/>
    </source>
</evidence>
<dbReference type="Proteomes" id="UP001380290">
    <property type="component" value="Unassembled WGS sequence"/>
</dbReference>
<dbReference type="InterPro" id="IPR036390">
    <property type="entry name" value="WH_DNA-bd_sf"/>
</dbReference>
<proteinExistence type="predicted"/>
<dbReference type="InterPro" id="IPR051534">
    <property type="entry name" value="CBASS_pafABC_assoc_protein"/>
</dbReference>
<dbReference type="InterPro" id="IPR036388">
    <property type="entry name" value="WH-like_DNA-bd_sf"/>
</dbReference>
<accession>A0ABU8QVJ6</accession>
<dbReference type="InterPro" id="IPR013196">
    <property type="entry name" value="HTH_11"/>
</dbReference>
<evidence type="ECO:0000313" key="4">
    <source>
        <dbReference type="Proteomes" id="UP001380290"/>
    </source>
</evidence>
<dbReference type="InterPro" id="IPR026881">
    <property type="entry name" value="WYL_dom"/>
</dbReference>
<feature type="domain" description="WYL" evidence="2">
    <location>
        <begin position="135"/>
        <end position="201"/>
    </location>
</feature>
<evidence type="ECO:0000259" key="1">
    <source>
        <dbReference type="Pfam" id="PF08279"/>
    </source>
</evidence>
<organism evidence="3 4">
    <name type="scientific">Pseudomonas farsensis</name>
    <dbReference type="NCBI Taxonomy" id="2745492"/>
    <lineage>
        <taxon>Bacteria</taxon>
        <taxon>Pseudomonadati</taxon>
        <taxon>Pseudomonadota</taxon>
        <taxon>Gammaproteobacteria</taxon>
        <taxon>Pseudomonadales</taxon>
        <taxon>Pseudomonadaceae</taxon>
        <taxon>Pseudomonas</taxon>
    </lineage>
</organism>
<keyword evidence="4" id="KW-1185">Reference proteome</keyword>
<dbReference type="Pfam" id="PF08279">
    <property type="entry name" value="HTH_11"/>
    <property type="match status" value="1"/>
</dbReference>
<reference evidence="3 4" key="1">
    <citation type="submission" date="2024-02" db="EMBL/GenBank/DDBJ databases">
        <title>Identification of pathogenicity and growth-promoting function of Pseudomonas putida variant.</title>
        <authorList>
            <person name="Sun J."/>
        </authorList>
    </citation>
    <scope>NUCLEOTIDE SEQUENCE [LARGE SCALE GENOMIC DNA]</scope>
    <source>
        <strain evidence="3 4">A03</strain>
    </source>
</reference>
<evidence type="ECO:0000259" key="2">
    <source>
        <dbReference type="Pfam" id="PF13280"/>
    </source>
</evidence>
<dbReference type="PROSITE" id="PS52050">
    <property type="entry name" value="WYL"/>
    <property type="match status" value="1"/>
</dbReference>
<dbReference type="RefSeq" id="WP_339599853.1">
    <property type="nucleotide sequence ID" value="NZ_JBBHLC010000047.1"/>
</dbReference>
<dbReference type="Pfam" id="PF13280">
    <property type="entry name" value="WYL"/>
    <property type="match status" value="1"/>
</dbReference>
<dbReference type="EMBL" id="JBBHLC010000047">
    <property type="protein sequence ID" value="MEJ5864688.1"/>
    <property type="molecule type" value="Genomic_DNA"/>
</dbReference>
<protein>
    <submittedName>
        <fullName evidence="3">YafY family protein</fullName>
    </submittedName>
</protein>
<feature type="domain" description="Helix-turn-helix type 11" evidence="1">
    <location>
        <begin position="6"/>
        <end position="58"/>
    </location>
</feature>
<sequence length="231" mass="25846">MRKSDRLFQLVNLVRIHQPITAEALAERIGVSVRTIYRYIDDLSLSGIPLYGTTGIGYALDEGFELPPLTLNADERDALVLGVEMLGTCAGAELRAAARSLLVKILAALPASAREPSLANVRALRVRPADEEQRNLDTLRRLIQQGRAVQFAYLSLAGEASQRTVFPLGLFYWGGKWTVGSWCTQRRAYRDFRVERMHSLQAQPEGLELEGQFNLQAYMQFQAAQWAARGH</sequence>